<evidence type="ECO:0000256" key="9">
    <source>
        <dbReference type="SAM" id="MobiDB-lite"/>
    </source>
</evidence>
<keyword evidence="12" id="KW-1185">Reference proteome</keyword>
<evidence type="ECO:0000256" key="7">
    <source>
        <dbReference type="ARBA" id="ARBA00047899"/>
    </source>
</evidence>
<protein>
    <recommendedName>
        <fullName evidence="1">non-specific serine/threonine protein kinase</fullName>
        <ecNumber evidence="1">2.7.11.1</ecNumber>
    </recommendedName>
</protein>
<feature type="region of interest" description="Disordered" evidence="9">
    <location>
        <begin position="1"/>
        <end position="20"/>
    </location>
</feature>
<evidence type="ECO:0000256" key="3">
    <source>
        <dbReference type="ARBA" id="ARBA00022679"/>
    </source>
</evidence>
<dbReference type="GO" id="GO:0004674">
    <property type="term" value="F:protein serine/threonine kinase activity"/>
    <property type="evidence" value="ECO:0007669"/>
    <property type="project" value="UniProtKB-KW"/>
</dbReference>
<comment type="catalytic activity">
    <reaction evidence="7">
        <text>L-threonyl-[protein] + ATP = O-phospho-L-threonyl-[protein] + ADP + H(+)</text>
        <dbReference type="Rhea" id="RHEA:46608"/>
        <dbReference type="Rhea" id="RHEA-COMP:11060"/>
        <dbReference type="Rhea" id="RHEA-COMP:11605"/>
        <dbReference type="ChEBI" id="CHEBI:15378"/>
        <dbReference type="ChEBI" id="CHEBI:30013"/>
        <dbReference type="ChEBI" id="CHEBI:30616"/>
        <dbReference type="ChEBI" id="CHEBI:61977"/>
        <dbReference type="ChEBI" id="CHEBI:456216"/>
        <dbReference type="EC" id="2.7.11.1"/>
    </reaction>
</comment>
<dbReference type="EC" id="2.7.11.1" evidence="1"/>
<name>A0A6A6ELJ7_9PEZI</name>
<dbReference type="Pfam" id="PF01163">
    <property type="entry name" value="RIO1"/>
    <property type="match status" value="1"/>
</dbReference>
<dbReference type="GO" id="GO:0005524">
    <property type="term" value="F:ATP binding"/>
    <property type="evidence" value="ECO:0007669"/>
    <property type="project" value="UniProtKB-KW"/>
</dbReference>
<dbReference type="Gene3D" id="1.10.510.10">
    <property type="entry name" value="Transferase(Phosphotransferase) domain 1"/>
    <property type="match status" value="1"/>
</dbReference>
<accession>A0A6A6ELJ7</accession>
<gene>
    <name evidence="11" type="ORF">K469DRAFT_746155</name>
</gene>
<reference evidence="11" key="1">
    <citation type="journal article" date="2020" name="Stud. Mycol.">
        <title>101 Dothideomycetes genomes: a test case for predicting lifestyles and emergence of pathogens.</title>
        <authorList>
            <person name="Haridas S."/>
            <person name="Albert R."/>
            <person name="Binder M."/>
            <person name="Bloem J."/>
            <person name="Labutti K."/>
            <person name="Salamov A."/>
            <person name="Andreopoulos B."/>
            <person name="Baker S."/>
            <person name="Barry K."/>
            <person name="Bills G."/>
            <person name="Bluhm B."/>
            <person name="Cannon C."/>
            <person name="Castanera R."/>
            <person name="Culley D."/>
            <person name="Daum C."/>
            <person name="Ezra D."/>
            <person name="Gonzalez J."/>
            <person name="Henrissat B."/>
            <person name="Kuo A."/>
            <person name="Liang C."/>
            <person name="Lipzen A."/>
            <person name="Lutzoni F."/>
            <person name="Magnuson J."/>
            <person name="Mondo S."/>
            <person name="Nolan M."/>
            <person name="Ohm R."/>
            <person name="Pangilinan J."/>
            <person name="Park H.-J."/>
            <person name="Ramirez L."/>
            <person name="Alfaro M."/>
            <person name="Sun H."/>
            <person name="Tritt A."/>
            <person name="Yoshinaga Y."/>
            <person name="Zwiers L.-H."/>
            <person name="Turgeon B."/>
            <person name="Goodwin S."/>
            <person name="Spatafora J."/>
            <person name="Crous P."/>
            <person name="Grigoriev I."/>
        </authorList>
    </citation>
    <scope>NUCLEOTIDE SEQUENCE</scope>
    <source>
        <strain evidence="11">CBS 207.26</strain>
    </source>
</reference>
<feature type="domain" description="RIO-type" evidence="10">
    <location>
        <begin position="103"/>
        <end position="202"/>
    </location>
</feature>
<keyword evidence="2" id="KW-0723">Serine/threonine-protein kinase</keyword>
<dbReference type="AlphaFoldDB" id="A0A6A6ELJ7"/>
<evidence type="ECO:0000259" key="10">
    <source>
        <dbReference type="Pfam" id="PF01163"/>
    </source>
</evidence>
<evidence type="ECO:0000313" key="11">
    <source>
        <dbReference type="EMBL" id="KAF2191638.1"/>
    </source>
</evidence>
<evidence type="ECO:0000256" key="4">
    <source>
        <dbReference type="ARBA" id="ARBA00022741"/>
    </source>
</evidence>
<organism evidence="11 12">
    <name type="scientific">Zopfia rhizophila CBS 207.26</name>
    <dbReference type="NCBI Taxonomy" id="1314779"/>
    <lineage>
        <taxon>Eukaryota</taxon>
        <taxon>Fungi</taxon>
        <taxon>Dikarya</taxon>
        <taxon>Ascomycota</taxon>
        <taxon>Pezizomycotina</taxon>
        <taxon>Dothideomycetes</taxon>
        <taxon>Dothideomycetes incertae sedis</taxon>
        <taxon>Zopfiaceae</taxon>
        <taxon>Zopfia</taxon>
    </lineage>
</organism>
<evidence type="ECO:0000256" key="6">
    <source>
        <dbReference type="ARBA" id="ARBA00022840"/>
    </source>
</evidence>
<evidence type="ECO:0000313" key="12">
    <source>
        <dbReference type="Proteomes" id="UP000800200"/>
    </source>
</evidence>
<dbReference type="SUPFAM" id="SSF56112">
    <property type="entry name" value="Protein kinase-like (PK-like)"/>
    <property type="match status" value="1"/>
</dbReference>
<evidence type="ECO:0000256" key="2">
    <source>
        <dbReference type="ARBA" id="ARBA00022527"/>
    </source>
</evidence>
<evidence type="ECO:0000256" key="1">
    <source>
        <dbReference type="ARBA" id="ARBA00012513"/>
    </source>
</evidence>
<dbReference type="InterPro" id="IPR011009">
    <property type="entry name" value="Kinase-like_dom_sf"/>
</dbReference>
<proteinExistence type="predicted"/>
<dbReference type="Proteomes" id="UP000800200">
    <property type="component" value="Unassembled WGS sequence"/>
</dbReference>
<dbReference type="InterPro" id="IPR018934">
    <property type="entry name" value="RIO_dom"/>
</dbReference>
<sequence>MVTTPRSSSPKPITPPQRSGQRGVYECYIEHNEKLYSLTWTGDINYPNLAGFPALRAGKISPVEESPDTASLRRNSVLLDYGSHSCIRRVDSHSYPIIKLAHANDLSMTLIQYEYEMLNRLATSGLPIPAFSDIPIFERGKLRGYQMKELYKLEHGELRLRSEEVRQAVNRFHEAGYSHGDLSLSNVMKDRQGCIVLIDVSCSGPIGEEIPSWIPIWAYDGATFNKESDMKQMENFLS</sequence>
<evidence type="ECO:0000256" key="8">
    <source>
        <dbReference type="ARBA" id="ARBA00048679"/>
    </source>
</evidence>
<keyword evidence="4" id="KW-0547">Nucleotide-binding</keyword>
<dbReference type="OrthoDB" id="4062651at2759"/>
<keyword evidence="3" id="KW-0808">Transferase</keyword>
<keyword evidence="6" id="KW-0067">ATP-binding</keyword>
<keyword evidence="5" id="KW-0418">Kinase</keyword>
<comment type="catalytic activity">
    <reaction evidence="8">
        <text>L-seryl-[protein] + ATP = O-phospho-L-seryl-[protein] + ADP + H(+)</text>
        <dbReference type="Rhea" id="RHEA:17989"/>
        <dbReference type="Rhea" id="RHEA-COMP:9863"/>
        <dbReference type="Rhea" id="RHEA-COMP:11604"/>
        <dbReference type="ChEBI" id="CHEBI:15378"/>
        <dbReference type="ChEBI" id="CHEBI:29999"/>
        <dbReference type="ChEBI" id="CHEBI:30616"/>
        <dbReference type="ChEBI" id="CHEBI:83421"/>
        <dbReference type="ChEBI" id="CHEBI:456216"/>
        <dbReference type="EC" id="2.7.11.1"/>
    </reaction>
</comment>
<dbReference type="EMBL" id="ML994616">
    <property type="protein sequence ID" value="KAF2191638.1"/>
    <property type="molecule type" value="Genomic_DNA"/>
</dbReference>
<evidence type="ECO:0000256" key="5">
    <source>
        <dbReference type="ARBA" id="ARBA00022777"/>
    </source>
</evidence>